<protein>
    <submittedName>
        <fullName evidence="1">Uncharacterized protein</fullName>
    </submittedName>
</protein>
<dbReference type="Proteomes" id="UP000218831">
    <property type="component" value="Unassembled WGS sequence"/>
</dbReference>
<proteinExistence type="predicted"/>
<keyword evidence="2" id="KW-1185">Reference proteome</keyword>
<dbReference type="EMBL" id="NSKE01000012">
    <property type="protein sequence ID" value="PAU92853.1"/>
    <property type="molecule type" value="Genomic_DNA"/>
</dbReference>
<sequence>MSESFKHIKTVTPIQGAQKTTMSLEAEVNPSSFFEVTLEDGSVREGWCVEYNDDYVKGEQKGVKLYSTKGHPAWETLNYFMSIKDQLRMDDPSLTYREIQVIIWSLIDNPSFDIDKINEYGHMPSSIYSNGEAHFDVQKVKDIVADIHSRKADSQFKTLANQQGVTLIQNDGQTIMMGDETAFAVKTVAQNGDPSVDADYSTCFDEEIIANVSFNRWGWTNGPISEGSGEQTYDIYAGAGQCDLSKGTLVGQLTANYANGTLTVTYRITEESFFTNELYTLLETHLFVGSAPYPQMNNNKYTVAPGQYGNQNSHDNITEYTYEVSGLSGDIYFIAHSVINGFGQ</sequence>
<gene>
    <name evidence="1" type="ORF">CK503_14290</name>
</gene>
<dbReference type="AlphaFoldDB" id="A0A2A2G7P8"/>
<name>A0A2A2G7P8_9BACT</name>
<accession>A0A2A2G7P8</accession>
<organism evidence="1 2">
    <name type="scientific">Fodinibius salipaludis</name>
    <dbReference type="NCBI Taxonomy" id="2032627"/>
    <lineage>
        <taxon>Bacteria</taxon>
        <taxon>Pseudomonadati</taxon>
        <taxon>Balneolota</taxon>
        <taxon>Balneolia</taxon>
        <taxon>Balneolales</taxon>
        <taxon>Balneolaceae</taxon>
        <taxon>Fodinibius</taxon>
    </lineage>
</organism>
<comment type="caution">
    <text evidence="1">The sequence shown here is derived from an EMBL/GenBank/DDBJ whole genome shotgun (WGS) entry which is preliminary data.</text>
</comment>
<evidence type="ECO:0000313" key="2">
    <source>
        <dbReference type="Proteomes" id="UP000218831"/>
    </source>
</evidence>
<evidence type="ECO:0000313" key="1">
    <source>
        <dbReference type="EMBL" id="PAU92853.1"/>
    </source>
</evidence>
<reference evidence="1 2" key="1">
    <citation type="submission" date="2017-08" db="EMBL/GenBank/DDBJ databases">
        <title>Aliifodinibius alkalisoli sp. nov., isolated from saline alkaline soil.</title>
        <authorList>
            <person name="Liu D."/>
            <person name="Zhang G."/>
        </authorList>
    </citation>
    <scope>NUCLEOTIDE SEQUENCE [LARGE SCALE GENOMIC DNA]</scope>
    <source>
        <strain evidence="1 2">WN023</strain>
    </source>
</reference>